<organism evidence="1 2">
    <name type="scientific">Aeromonas media</name>
    <dbReference type="NCBI Taxonomy" id="651"/>
    <lineage>
        <taxon>Bacteria</taxon>
        <taxon>Pseudomonadati</taxon>
        <taxon>Pseudomonadota</taxon>
        <taxon>Gammaproteobacteria</taxon>
        <taxon>Aeromonadales</taxon>
        <taxon>Aeromonadaceae</taxon>
        <taxon>Aeromonas</taxon>
    </lineage>
</organism>
<protein>
    <submittedName>
        <fullName evidence="1">Uncharacterized protein</fullName>
    </submittedName>
</protein>
<name>A0A6M4YHY9_AERME</name>
<dbReference type="EMBL" id="CP038441">
    <property type="protein sequence ID" value="QJT22712.1"/>
    <property type="molecule type" value="Genomic_DNA"/>
</dbReference>
<reference evidence="1 2" key="1">
    <citation type="submission" date="2019-03" db="EMBL/GenBank/DDBJ databases">
        <title>Novel transposon Tn6433 accelerates the dissemination of tet(E) in Aeromonas from aerobic biofilm under oxytetracycline stress.</title>
        <authorList>
            <person name="Shi Y."/>
            <person name="Tian Z."/>
            <person name="Zhang Y."/>
            <person name="Zhang H."/>
            <person name="Yang M."/>
        </authorList>
    </citation>
    <scope>NUCLEOTIDE SEQUENCE [LARGE SCALE GENOMIC DNA]</scope>
    <source>
        <strain evidence="1 2">T0.1-19</strain>
    </source>
</reference>
<evidence type="ECO:0000313" key="1">
    <source>
        <dbReference type="EMBL" id="QJT22712.1"/>
    </source>
</evidence>
<dbReference type="GeneID" id="48820463"/>
<dbReference type="Proteomes" id="UP000501427">
    <property type="component" value="Chromosome"/>
</dbReference>
<gene>
    <name evidence="1" type="ORF">E4184_15690</name>
</gene>
<dbReference type="RefSeq" id="WP_042016463.1">
    <property type="nucleotide sequence ID" value="NZ_CAWPJG010000001.1"/>
</dbReference>
<dbReference type="AlphaFoldDB" id="A0A6M4YHY9"/>
<evidence type="ECO:0000313" key="2">
    <source>
        <dbReference type="Proteomes" id="UP000501427"/>
    </source>
</evidence>
<accession>A0A6M4YHY9</accession>
<proteinExistence type="predicted"/>
<sequence>MTKQLNHGAICGRIFAHMLNHPAKPKVSEQQEVILLDMLDGLTREDLRKYAGKADELVKLPLSPRDEQQLLLLSGALGLLTLGQAGVMNFATKSNSPLQTALAHLTETDC</sequence>